<evidence type="ECO:0000313" key="1">
    <source>
        <dbReference type="EMBL" id="KAJ0974982.1"/>
    </source>
</evidence>
<reference evidence="1" key="1">
    <citation type="submission" date="2021-03" db="EMBL/GenBank/DDBJ databases">
        <authorList>
            <person name="Li Z."/>
            <person name="Yang C."/>
        </authorList>
    </citation>
    <scope>NUCLEOTIDE SEQUENCE</scope>
    <source>
        <strain evidence="1">Dzin_1.0</strain>
        <tissue evidence="1">Leaf</tissue>
    </source>
</reference>
<keyword evidence="2" id="KW-1185">Reference proteome</keyword>
<dbReference type="EMBL" id="JAGGNH010000004">
    <property type="protein sequence ID" value="KAJ0974982.1"/>
    <property type="molecule type" value="Genomic_DNA"/>
</dbReference>
<protein>
    <submittedName>
        <fullName evidence="1">Uncharacterized protein</fullName>
    </submittedName>
</protein>
<sequence>MTGQRQDCSSGVSEMITCPPVVEHMPVLPSMEPRCSPEARVTQLPRVEATDRCHDEEIPRGRTVERSLHGGFNRGWGGSKPASLIRSRASRESNSERKHAHVTNTIPITKSQVMTLLDRRSPFNRGTKSKYGWSEDEIEDVPNKRLRQVDKMGRRQSPVYASDNQLLISYLNEERERDRKAKPQDLSHDKGSLELAFERDPCASFSVIFCVSGNVAAVDLHGVALSSDFRAVFGSLLALESLESLPLKSLNLTGTLAGSSCGESRLVTLNLLGNCLKGSLADVLSFVASCSSLTFLVGNLGFGKESIDLDVYV</sequence>
<dbReference type="AlphaFoldDB" id="A0A9D5CM83"/>
<evidence type="ECO:0000313" key="2">
    <source>
        <dbReference type="Proteomes" id="UP001085076"/>
    </source>
</evidence>
<organism evidence="1 2">
    <name type="scientific">Dioscorea zingiberensis</name>
    <dbReference type="NCBI Taxonomy" id="325984"/>
    <lineage>
        <taxon>Eukaryota</taxon>
        <taxon>Viridiplantae</taxon>
        <taxon>Streptophyta</taxon>
        <taxon>Embryophyta</taxon>
        <taxon>Tracheophyta</taxon>
        <taxon>Spermatophyta</taxon>
        <taxon>Magnoliopsida</taxon>
        <taxon>Liliopsida</taxon>
        <taxon>Dioscoreales</taxon>
        <taxon>Dioscoreaceae</taxon>
        <taxon>Dioscorea</taxon>
    </lineage>
</organism>
<dbReference type="InterPro" id="IPR032675">
    <property type="entry name" value="LRR_dom_sf"/>
</dbReference>
<accession>A0A9D5CM83</accession>
<comment type="caution">
    <text evidence="1">The sequence shown here is derived from an EMBL/GenBank/DDBJ whole genome shotgun (WGS) entry which is preliminary data.</text>
</comment>
<gene>
    <name evidence="1" type="ORF">J5N97_016947</name>
</gene>
<proteinExistence type="predicted"/>
<dbReference type="Proteomes" id="UP001085076">
    <property type="component" value="Miscellaneous, Linkage group lg04"/>
</dbReference>
<reference evidence="1" key="2">
    <citation type="journal article" date="2022" name="Hortic Res">
        <title>The genome of Dioscorea zingiberensis sheds light on the biosynthesis, origin and evolution of the medicinally important diosgenin saponins.</title>
        <authorList>
            <person name="Li Y."/>
            <person name="Tan C."/>
            <person name="Li Z."/>
            <person name="Guo J."/>
            <person name="Li S."/>
            <person name="Chen X."/>
            <person name="Wang C."/>
            <person name="Dai X."/>
            <person name="Yang H."/>
            <person name="Song W."/>
            <person name="Hou L."/>
            <person name="Xu J."/>
            <person name="Tong Z."/>
            <person name="Xu A."/>
            <person name="Yuan X."/>
            <person name="Wang W."/>
            <person name="Yang Q."/>
            <person name="Chen L."/>
            <person name="Sun Z."/>
            <person name="Wang K."/>
            <person name="Pan B."/>
            <person name="Chen J."/>
            <person name="Bao Y."/>
            <person name="Liu F."/>
            <person name="Qi X."/>
            <person name="Gang D.R."/>
            <person name="Wen J."/>
            <person name="Li J."/>
        </authorList>
    </citation>
    <scope>NUCLEOTIDE SEQUENCE</scope>
    <source>
        <strain evidence="1">Dzin_1.0</strain>
    </source>
</reference>
<dbReference type="SUPFAM" id="SSF52058">
    <property type="entry name" value="L domain-like"/>
    <property type="match status" value="1"/>
</dbReference>
<name>A0A9D5CM83_9LILI</name>
<dbReference type="Gene3D" id="3.80.10.10">
    <property type="entry name" value="Ribonuclease Inhibitor"/>
    <property type="match status" value="1"/>
</dbReference>